<reference evidence="6" key="1">
    <citation type="submission" date="2020-05" db="EMBL/GenBank/DDBJ databases">
        <authorList>
            <person name="Chiriac C."/>
            <person name="Salcher M."/>
            <person name="Ghai R."/>
            <person name="Kavagutti S V."/>
        </authorList>
    </citation>
    <scope>NUCLEOTIDE SEQUENCE</scope>
</reference>
<dbReference type="Pfam" id="PF00815">
    <property type="entry name" value="Histidinol_dh"/>
    <property type="match status" value="1"/>
</dbReference>
<organism evidence="6">
    <name type="scientific">freshwater metagenome</name>
    <dbReference type="NCBI Taxonomy" id="449393"/>
    <lineage>
        <taxon>unclassified sequences</taxon>
        <taxon>metagenomes</taxon>
        <taxon>ecological metagenomes</taxon>
    </lineage>
</organism>
<keyword evidence="3" id="KW-0479">Metal-binding</keyword>
<sequence length="435" mass="45695">MRVLDLRGQGMTNELVNTQVPRAALDISKAVQEITPLLDDVKNKGEQALLEVAAKFGNPDPKPFRVASHELDQALEALKPSLRAAIQESIDRVRKVCQAVMPVETSVELAPGATVRQRWQPVDSVGLYVPGGKAVYPSSVVMNVVPAQVAGVPRLAIATPAQAEFGNRPHPVVLATAAMLGVTEVYNIGGPAAVAAFAYGVPEIPLERVAMVTGPGNIYVAAAKRALRGVIGIDSEAGTTEILIVADDSADARLIAFDLVSQAEHDEAAACVLVTASESLVASVLAQIDAVAAETENSARVEAALNGIQSALVLVDSADAALEFANFYATEHLELHTFDPAKDAAKVSNAGALFLGRYSPVSLGDYLAGSNHVLPTGEQSKFGSGLGVHTFLRAQQVIEYDEAALRAVAEPATEFSNSERLPAHGEAIAARFDNE</sequence>
<dbReference type="CDD" id="cd06572">
    <property type="entry name" value="Histidinol_dh"/>
    <property type="match status" value="1"/>
</dbReference>
<dbReference type="Gene3D" id="3.40.50.1980">
    <property type="entry name" value="Nitrogenase molybdenum iron protein domain"/>
    <property type="match status" value="2"/>
</dbReference>
<keyword evidence="5" id="KW-0560">Oxidoreductase</keyword>
<comment type="cofactor">
    <cofactor evidence="1">
        <name>Zn(2+)</name>
        <dbReference type="ChEBI" id="CHEBI:29105"/>
    </cofactor>
</comment>
<dbReference type="FunFam" id="3.40.50.1980:FF:000001">
    <property type="entry name" value="Histidinol dehydrogenase"/>
    <property type="match status" value="1"/>
</dbReference>
<evidence type="ECO:0000256" key="4">
    <source>
        <dbReference type="ARBA" id="ARBA00022833"/>
    </source>
</evidence>
<name>A0A6J6AXL3_9ZZZZ</name>
<dbReference type="AlphaFoldDB" id="A0A6J6AXL3"/>
<dbReference type="GO" id="GO:0046872">
    <property type="term" value="F:metal ion binding"/>
    <property type="evidence" value="ECO:0007669"/>
    <property type="project" value="UniProtKB-KW"/>
</dbReference>
<dbReference type="PANTHER" id="PTHR21256">
    <property type="entry name" value="HISTIDINOL DEHYDROGENASE HDH"/>
    <property type="match status" value="1"/>
</dbReference>
<evidence type="ECO:0000313" key="7">
    <source>
        <dbReference type="EMBL" id="CAB4604313.1"/>
    </source>
</evidence>
<evidence type="ECO:0000313" key="6">
    <source>
        <dbReference type="EMBL" id="CAB4531284.1"/>
    </source>
</evidence>
<dbReference type="InterPro" id="IPR012131">
    <property type="entry name" value="Hstdl_DH"/>
</dbReference>
<dbReference type="GO" id="GO:0005829">
    <property type="term" value="C:cytosol"/>
    <property type="evidence" value="ECO:0007669"/>
    <property type="project" value="TreeGrafter"/>
</dbReference>
<evidence type="ECO:0000256" key="1">
    <source>
        <dbReference type="ARBA" id="ARBA00001947"/>
    </source>
</evidence>
<dbReference type="PANTHER" id="PTHR21256:SF2">
    <property type="entry name" value="HISTIDINE BIOSYNTHESIS TRIFUNCTIONAL PROTEIN"/>
    <property type="match status" value="1"/>
</dbReference>
<dbReference type="Gene3D" id="1.20.5.1300">
    <property type="match status" value="1"/>
</dbReference>
<dbReference type="InterPro" id="IPR022695">
    <property type="entry name" value="Histidinol_DH_monofunct"/>
</dbReference>
<evidence type="ECO:0000256" key="3">
    <source>
        <dbReference type="ARBA" id="ARBA00022723"/>
    </source>
</evidence>
<proteinExistence type="inferred from homology"/>
<dbReference type="NCBIfam" id="TIGR00069">
    <property type="entry name" value="hisD"/>
    <property type="match status" value="1"/>
</dbReference>
<dbReference type="GO" id="GO:0051287">
    <property type="term" value="F:NAD binding"/>
    <property type="evidence" value="ECO:0007669"/>
    <property type="project" value="InterPro"/>
</dbReference>
<gene>
    <name evidence="6" type="ORF">UFOPK1410_00066</name>
    <name evidence="7" type="ORF">UFOPK1855_00014</name>
</gene>
<dbReference type="EMBL" id="CAEZUW010000001">
    <property type="protein sequence ID" value="CAB4604313.1"/>
    <property type="molecule type" value="Genomic_DNA"/>
</dbReference>
<protein>
    <submittedName>
        <fullName evidence="6">Unannotated protein</fullName>
    </submittedName>
</protein>
<keyword evidence="4" id="KW-0862">Zinc</keyword>
<accession>A0A6J6AXL3</accession>
<dbReference type="GO" id="GO:0004399">
    <property type="term" value="F:histidinol dehydrogenase activity"/>
    <property type="evidence" value="ECO:0007669"/>
    <property type="project" value="InterPro"/>
</dbReference>
<dbReference type="GO" id="GO:0000105">
    <property type="term" value="P:L-histidine biosynthetic process"/>
    <property type="evidence" value="ECO:0007669"/>
    <property type="project" value="InterPro"/>
</dbReference>
<comment type="similarity">
    <text evidence="2">Belongs to the histidinol dehydrogenase family.</text>
</comment>
<dbReference type="InterPro" id="IPR016161">
    <property type="entry name" value="Ald_DH/histidinol_DH"/>
</dbReference>
<evidence type="ECO:0000256" key="5">
    <source>
        <dbReference type="ARBA" id="ARBA00023002"/>
    </source>
</evidence>
<dbReference type="SUPFAM" id="SSF53720">
    <property type="entry name" value="ALDH-like"/>
    <property type="match status" value="1"/>
</dbReference>
<dbReference type="PIRSF" id="PIRSF000099">
    <property type="entry name" value="Histidinol_dh"/>
    <property type="match status" value="1"/>
</dbReference>
<dbReference type="PRINTS" id="PR00083">
    <property type="entry name" value="HOLDHDRGNASE"/>
</dbReference>
<dbReference type="EMBL" id="CAEZSH010000004">
    <property type="protein sequence ID" value="CAB4531284.1"/>
    <property type="molecule type" value="Genomic_DNA"/>
</dbReference>
<evidence type="ECO:0000256" key="2">
    <source>
        <dbReference type="ARBA" id="ARBA00010178"/>
    </source>
</evidence>